<feature type="transmembrane region" description="Helical" evidence="1">
    <location>
        <begin position="138"/>
        <end position="159"/>
    </location>
</feature>
<sequence length="627" mass="72971">MIRILKKTLSSFNDKIDVFFDKVAHLQFVERFQEKFESINNFCNLISDRVYYLFLITYSIVFTFLSLNLINFQSRTYDYVFHLSRIVGLSESIRHLDFLPNLNYIYAYGTGYASPMFYGNWQFYPSALVYMVTKNGNVSYSIFAHLIILSTLITVYFVVEKISKNKMLGIITAITVPCYYTLFGYGMTMVVPLVPLLIYSIYRILFLNRRNPIYLGIVVALLIQTHILSTIILAIFSFIFLLLNFNMISVKKLVSFILSVLIALFLSAGYILQYIEQVSSQHFLFSWLGRNFPVNVNDTFSVPYPFQGDNSGFYKPFTPLEWPIHHLISIGLLISSFIVFLLYRRMTSLSKTLFLSCWILYFSATSVLPWNSMLKQTFLGSMQYSGRLLFFIPLIFILFLAFANVKGFLPFLLCMASLTFYYYQVLPQYFSSSKTYSQMQNENKLSEELLKAVYMGDKTKFVDTSGDEYYNINVDNVHVRDPQFSEFSDDGELTISNIKKSYNLLEFDVDFKNNINRSSLVVPLIWYKGYQVDYSRGASGSKAVMKTRPFTAQENRENQKLRKPNENKKVLNDGKIYIEINKPGHISISYHKTFLQYLGYCIETFSWLIVFGVFLTRSNRCKKVLEN</sequence>
<dbReference type="Proteomes" id="UP000430295">
    <property type="component" value="Unassembled WGS sequence"/>
</dbReference>
<keyword evidence="1" id="KW-0812">Transmembrane</keyword>
<evidence type="ECO:0008006" key="4">
    <source>
        <dbReference type="Google" id="ProtNLM"/>
    </source>
</evidence>
<evidence type="ECO:0000256" key="1">
    <source>
        <dbReference type="SAM" id="Phobius"/>
    </source>
</evidence>
<evidence type="ECO:0000313" key="2">
    <source>
        <dbReference type="EMBL" id="MTR41021.1"/>
    </source>
</evidence>
<gene>
    <name evidence="2" type="ORF">GMC75_04875</name>
</gene>
<feature type="transmembrane region" description="Helical" evidence="1">
    <location>
        <begin position="179"/>
        <end position="201"/>
    </location>
</feature>
<organism evidence="2 3">
    <name type="scientific">Streptococcus parasanguinis</name>
    <dbReference type="NCBI Taxonomy" id="1318"/>
    <lineage>
        <taxon>Bacteria</taxon>
        <taxon>Bacillati</taxon>
        <taxon>Bacillota</taxon>
        <taxon>Bacilli</taxon>
        <taxon>Lactobacillales</taxon>
        <taxon>Streptococcaceae</taxon>
        <taxon>Streptococcus</taxon>
    </lineage>
</organism>
<feature type="transmembrane region" description="Helical" evidence="1">
    <location>
        <begin position="597"/>
        <end position="615"/>
    </location>
</feature>
<dbReference type="EMBL" id="WMYS01000002">
    <property type="protein sequence ID" value="MTR41021.1"/>
    <property type="molecule type" value="Genomic_DNA"/>
</dbReference>
<name>A0A6I3NY44_STRPA</name>
<evidence type="ECO:0000313" key="3">
    <source>
        <dbReference type="Proteomes" id="UP000430295"/>
    </source>
</evidence>
<dbReference type="RefSeq" id="WP_049496060.1">
    <property type="nucleotide sequence ID" value="NZ_CAXSNQ010000006.1"/>
</dbReference>
<feature type="transmembrane region" description="Helical" evidence="1">
    <location>
        <begin position="352"/>
        <end position="372"/>
    </location>
</feature>
<feature type="transmembrane region" description="Helical" evidence="1">
    <location>
        <begin position="253"/>
        <end position="275"/>
    </location>
</feature>
<feature type="transmembrane region" description="Helical" evidence="1">
    <location>
        <begin position="384"/>
        <end position="403"/>
    </location>
</feature>
<accession>A0A6I3NY44</accession>
<keyword evidence="1" id="KW-0472">Membrane</keyword>
<keyword evidence="1" id="KW-1133">Transmembrane helix</keyword>
<dbReference type="AlphaFoldDB" id="A0A6I3NY44"/>
<feature type="transmembrane region" description="Helical" evidence="1">
    <location>
        <begin position="213"/>
        <end position="241"/>
    </location>
</feature>
<comment type="caution">
    <text evidence="2">The sequence shown here is derived from an EMBL/GenBank/DDBJ whole genome shotgun (WGS) entry which is preliminary data.</text>
</comment>
<feature type="transmembrane region" description="Helical" evidence="1">
    <location>
        <begin position="408"/>
        <end position="426"/>
    </location>
</feature>
<reference evidence="2 3" key="1">
    <citation type="journal article" date="2019" name="Nat. Med.">
        <title>A library of human gut bacterial isolates paired with longitudinal multiomics data enables mechanistic microbiome research.</title>
        <authorList>
            <person name="Poyet M."/>
            <person name="Groussin M."/>
            <person name="Gibbons S.M."/>
            <person name="Avila-Pacheco J."/>
            <person name="Jiang X."/>
            <person name="Kearney S.M."/>
            <person name="Perrotta A.R."/>
            <person name="Berdy B."/>
            <person name="Zhao S."/>
            <person name="Lieberman T.D."/>
            <person name="Swanson P.K."/>
            <person name="Smith M."/>
            <person name="Roesemann S."/>
            <person name="Alexander J.E."/>
            <person name="Rich S.A."/>
            <person name="Livny J."/>
            <person name="Vlamakis H."/>
            <person name="Clish C."/>
            <person name="Bullock K."/>
            <person name="Deik A."/>
            <person name="Scott J."/>
            <person name="Pierce K.A."/>
            <person name="Xavier R.J."/>
            <person name="Alm E.J."/>
        </authorList>
    </citation>
    <scope>NUCLEOTIDE SEQUENCE [LARGE SCALE GENOMIC DNA]</scope>
    <source>
        <strain evidence="2 3">BIOML-A18</strain>
    </source>
</reference>
<feature type="transmembrane region" description="Helical" evidence="1">
    <location>
        <begin position="324"/>
        <end position="343"/>
    </location>
</feature>
<feature type="transmembrane region" description="Helical" evidence="1">
    <location>
        <begin position="50"/>
        <end position="70"/>
    </location>
</feature>
<proteinExistence type="predicted"/>
<protein>
    <recommendedName>
        <fullName evidence="4">YfhO family protein</fullName>
    </recommendedName>
</protein>